<dbReference type="SUPFAM" id="SSF51735">
    <property type="entry name" value="NAD(P)-binding Rossmann-fold domains"/>
    <property type="match status" value="1"/>
</dbReference>
<keyword evidence="2" id="KW-0520">NAD</keyword>
<sequence length="295" mass="30570">MSETVGFIGLGLMGEGFTRRLIDTGRRVVGYDIDARRTEAAAGWGVEAAASPADVAARADTVLVCVLNTAAVADVIVGDNGIAAANGGLEGKVLVDHSTTEIAATLDLAAVLAERTGMAFVDAPVSGGPDAARAGTLAIMAGGDLHAISRIDPLMTDLGTLTHMGPVSAGQATKLVNQTIVLTNYCVLAEALRLAEAHGVDTAKIPQALATGYAGSNLLPVAFERMVARDFVPRGYARQVLKDLEMVNEDARHHHVAMPMVAQALTLYRMMIAAGKADLDGTAIVTQLPEILPGH</sequence>
<evidence type="ECO:0000259" key="5">
    <source>
        <dbReference type="Pfam" id="PF14833"/>
    </source>
</evidence>
<protein>
    <submittedName>
        <fullName evidence="6">NAD(P)-dependent oxidoreductase</fullName>
    </submittedName>
</protein>
<evidence type="ECO:0000256" key="2">
    <source>
        <dbReference type="ARBA" id="ARBA00023027"/>
    </source>
</evidence>
<comment type="caution">
    <text evidence="6">The sequence shown here is derived from an EMBL/GenBank/DDBJ whole genome shotgun (WGS) entry which is preliminary data.</text>
</comment>
<dbReference type="AlphaFoldDB" id="A0AAW5QZK1"/>
<dbReference type="PANTHER" id="PTHR43060">
    <property type="entry name" value="3-HYDROXYISOBUTYRATE DEHYDROGENASE-LIKE 1, MITOCHONDRIAL-RELATED"/>
    <property type="match status" value="1"/>
</dbReference>
<dbReference type="RefSeq" id="WP_261615934.1">
    <property type="nucleotide sequence ID" value="NZ_JALIDZ010000004.1"/>
</dbReference>
<feature type="domain" description="6-phosphogluconate dehydrogenase NADP-binding" evidence="4">
    <location>
        <begin position="4"/>
        <end position="162"/>
    </location>
</feature>
<dbReference type="Proteomes" id="UP001320898">
    <property type="component" value="Unassembled WGS sequence"/>
</dbReference>
<dbReference type="EMBL" id="JALIDZ010000004">
    <property type="protein sequence ID" value="MCT8972372.1"/>
    <property type="molecule type" value="Genomic_DNA"/>
</dbReference>
<dbReference type="PIRSF" id="PIRSF000103">
    <property type="entry name" value="HIBADH"/>
    <property type="match status" value="1"/>
</dbReference>
<dbReference type="InterPro" id="IPR036291">
    <property type="entry name" value="NAD(P)-bd_dom_sf"/>
</dbReference>
<dbReference type="Pfam" id="PF03446">
    <property type="entry name" value="NAD_binding_2"/>
    <property type="match status" value="1"/>
</dbReference>
<evidence type="ECO:0000256" key="1">
    <source>
        <dbReference type="ARBA" id="ARBA00023002"/>
    </source>
</evidence>
<name>A0AAW5QZK1_9HYPH</name>
<keyword evidence="7" id="KW-1185">Reference proteome</keyword>
<reference evidence="6 7" key="1">
    <citation type="submission" date="2022-04" db="EMBL/GenBank/DDBJ databases">
        <authorList>
            <person name="Ye Y.-Q."/>
            <person name="Du Z.-J."/>
        </authorList>
    </citation>
    <scope>NUCLEOTIDE SEQUENCE [LARGE SCALE GENOMIC DNA]</scope>
    <source>
        <strain evidence="6 7">A6E488</strain>
    </source>
</reference>
<dbReference type="PANTHER" id="PTHR43060:SF15">
    <property type="entry name" value="3-HYDROXYISOBUTYRATE DEHYDROGENASE-LIKE 1, MITOCHONDRIAL-RELATED"/>
    <property type="match status" value="1"/>
</dbReference>
<gene>
    <name evidence="6" type="ORF">MUB46_10940</name>
</gene>
<dbReference type="InterPro" id="IPR013328">
    <property type="entry name" value="6PGD_dom2"/>
</dbReference>
<dbReference type="Pfam" id="PF14833">
    <property type="entry name" value="NAD_binding_11"/>
    <property type="match status" value="1"/>
</dbReference>
<dbReference type="InterPro" id="IPR029154">
    <property type="entry name" value="HIBADH-like_NADP-bd"/>
</dbReference>
<feature type="active site" evidence="3">
    <location>
        <position position="174"/>
    </location>
</feature>
<evidence type="ECO:0000313" key="6">
    <source>
        <dbReference type="EMBL" id="MCT8972372.1"/>
    </source>
</evidence>
<organism evidence="6 7">
    <name type="scientific">Microbaculum marinisediminis</name>
    <dbReference type="NCBI Taxonomy" id="2931392"/>
    <lineage>
        <taxon>Bacteria</taxon>
        <taxon>Pseudomonadati</taxon>
        <taxon>Pseudomonadota</taxon>
        <taxon>Alphaproteobacteria</taxon>
        <taxon>Hyphomicrobiales</taxon>
        <taxon>Tepidamorphaceae</taxon>
        <taxon>Microbaculum</taxon>
    </lineage>
</organism>
<keyword evidence="1" id="KW-0560">Oxidoreductase</keyword>
<dbReference type="GO" id="GO:0016491">
    <property type="term" value="F:oxidoreductase activity"/>
    <property type="evidence" value="ECO:0007669"/>
    <property type="project" value="UniProtKB-KW"/>
</dbReference>
<dbReference type="InterPro" id="IPR008927">
    <property type="entry name" value="6-PGluconate_DH-like_C_sf"/>
</dbReference>
<feature type="domain" description="3-hydroxyisobutyrate dehydrogenase-like NAD-binding" evidence="5">
    <location>
        <begin position="169"/>
        <end position="286"/>
    </location>
</feature>
<evidence type="ECO:0000256" key="3">
    <source>
        <dbReference type="PIRSR" id="PIRSR000103-1"/>
    </source>
</evidence>
<evidence type="ECO:0000313" key="7">
    <source>
        <dbReference type="Proteomes" id="UP001320898"/>
    </source>
</evidence>
<accession>A0AAW5QZK1</accession>
<dbReference type="GO" id="GO:0051287">
    <property type="term" value="F:NAD binding"/>
    <property type="evidence" value="ECO:0007669"/>
    <property type="project" value="InterPro"/>
</dbReference>
<dbReference type="InterPro" id="IPR015815">
    <property type="entry name" value="HIBADH-related"/>
</dbReference>
<dbReference type="SUPFAM" id="SSF48179">
    <property type="entry name" value="6-phosphogluconate dehydrogenase C-terminal domain-like"/>
    <property type="match status" value="1"/>
</dbReference>
<proteinExistence type="predicted"/>
<evidence type="ECO:0000259" key="4">
    <source>
        <dbReference type="Pfam" id="PF03446"/>
    </source>
</evidence>
<dbReference type="Gene3D" id="3.40.50.720">
    <property type="entry name" value="NAD(P)-binding Rossmann-like Domain"/>
    <property type="match status" value="1"/>
</dbReference>
<dbReference type="GO" id="GO:0050661">
    <property type="term" value="F:NADP binding"/>
    <property type="evidence" value="ECO:0007669"/>
    <property type="project" value="InterPro"/>
</dbReference>
<dbReference type="Gene3D" id="1.10.1040.10">
    <property type="entry name" value="N-(1-d-carboxylethyl)-l-norvaline Dehydrogenase, domain 2"/>
    <property type="match status" value="1"/>
</dbReference>
<dbReference type="InterPro" id="IPR006115">
    <property type="entry name" value="6PGDH_NADP-bd"/>
</dbReference>